<comment type="caution">
    <text evidence="1">The sequence shown here is derived from an EMBL/GenBank/DDBJ whole genome shotgun (WGS) entry which is preliminary data.</text>
</comment>
<dbReference type="EMBL" id="CM047737">
    <property type="protein sequence ID" value="KAJ0048637.1"/>
    <property type="molecule type" value="Genomic_DNA"/>
</dbReference>
<keyword evidence="2" id="KW-1185">Reference proteome</keyword>
<organism evidence="1 2">
    <name type="scientific">Pistacia integerrima</name>
    <dbReference type="NCBI Taxonomy" id="434235"/>
    <lineage>
        <taxon>Eukaryota</taxon>
        <taxon>Viridiplantae</taxon>
        <taxon>Streptophyta</taxon>
        <taxon>Embryophyta</taxon>
        <taxon>Tracheophyta</taxon>
        <taxon>Spermatophyta</taxon>
        <taxon>Magnoliopsida</taxon>
        <taxon>eudicotyledons</taxon>
        <taxon>Gunneridae</taxon>
        <taxon>Pentapetalae</taxon>
        <taxon>rosids</taxon>
        <taxon>malvids</taxon>
        <taxon>Sapindales</taxon>
        <taxon>Anacardiaceae</taxon>
        <taxon>Pistacia</taxon>
    </lineage>
</organism>
<gene>
    <name evidence="1" type="ORF">Pint_16768</name>
</gene>
<dbReference type="Proteomes" id="UP001163603">
    <property type="component" value="Chromosome 2"/>
</dbReference>
<name>A0ACC0ZDY2_9ROSI</name>
<reference evidence="2" key="1">
    <citation type="journal article" date="2023" name="G3 (Bethesda)">
        <title>Genome assembly and association tests identify interacting loci associated with vigor, precocity, and sex in interspecific pistachio rootstocks.</title>
        <authorList>
            <person name="Palmer W."/>
            <person name="Jacygrad E."/>
            <person name="Sagayaradj S."/>
            <person name="Cavanaugh K."/>
            <person name="Han R."/>
            <person name="Bertier L."/>
            <person name="Beede B."/>
            <person name="Kafkas S."/>
            <person name="Golino D."/>
            <person name="Preece J."/>
            <person name="Michelmore R."/>
        </authorList>
    </citation>
    <scope>NUCLEOTIDE SEQUENCE [LARGE SCALE GENOMIC DNA]</scope>
</reference>
<accession>A0ACC0ZDY2</accession>
<evidence type="ECO:0000313" key="2">
    <source>
        <dbReference type="Proteomes" id="UP001163603"/>
    </source>
</evidence>
<sequence>MTLHSIIIQKLLSTNAHLGRRVAAHHFKQFTYGNRNGMAIIDSDKTLICLRSACHFISLLAQRQASFMFVNTNPLFDEIIVQMTKKIGCYNPNMNALCRMGGFLTNSLSPKKFRSRNKKIRFAPAKLPDCVVVLDTEGKSSVIMEAAKLQVPIVGLVDSSMPGEIYSKITYPIPGNDSVQFVYLLCNMITKTFLAEQKKSGLLKKDRENIDGKKGNGEKVGQIENSEKKSEIDSLRDEVLVVPYDSLAPISEDTVEAKMFLDKLVVVKFNGVLGTNMGFGGPKSAIEVHDKLTFMDLMVNQIESLNSKFGCNVPLALMDTTETNNDTQKVVEKYSASKIDIHSFSQKPLEGQTGKDKQHPSDHGAVFLSLMKSGTLDVLLSQGKEYALVVHADNAAAVVDPKILNHLIQNKIEYCMEVTPTTSIGLRNSMINLRQGKYQLVNITQNPAKHHCFLLSTPADVLFCCSFLIKKSDGKFKFIDTRNLWVDLKAVKRLVDTDALKMESLSASKEENGYQINLQDTAAGSAIRFFDHTMSINVPPSRFLPLNSTSDLLLLQSDLYSSIDGILVRNKARNNPSNPSIELGPEFEKVSDFLSRFKSIPSIIKLDSLKVAGDVWFGAGITLKIICCALFIVVSFYNRRIDFAFFTFQGRVNIAAKPGMKLEIPDGAVLENKEINDVADI</sequence>
<evidence type="ECO:0000313" key="1">
    <source>
        <dbReference type="EMBL" id="KAJ0048637.1"/>
    </source>
</evidence>
<protein>
    <submittedName>
        <fullName evidence="1">Uncharacterized protein</fullName>
    </submittedName>
</protein>
<proteinExistence type="predicted"/>